<dbReference type="InterPro" id="IPR023393">
    <property type="entry name" value="START-like_dom_sf"/>
</dbReference>
<protein>
    <recommendedName>
        <fullName evidence="2">Activator of Hsp90 ATPase homologue 1/2-like C-terminal domain-containing protein</fullName>
    </recommendedName>
</protein>
<evidence type="ECO:0000313" key="4">
    <source>
        <dbReference type="Proteomes" id="UP000034098"/>
    </source>
</evidence>
<feature type="domain" description="Activator of Hsp90 ATPase homologue 1/2-like C-terminal" evidence="2">
    <location>
        <begin position="190"/>
        <end position="323"/>
    </location>
</feature>
<dbReference type="CDD" id="cd07814">
    <property type="entry name" value="SRPBCC_CalC_Aha1-like"/>
    <property type="match status" value="1"/>
</dbReference>
<reference evidence="3 4" key="1">
    <citation type="submission" date="2015-02" db="EMBL/GenBank/DDBJ databases">
        <title>Draft genome sequences of ten Microbacterium spp. with emphasis on heavy metal contaminated environments.</title>
        <authorList>
            <person name="Corretto E."/>
        </authorList>
    </citation>
    <scope>NUCLEOTIDE SEQUENCE [LARGE SCALE GENOMIC DNA]</scope>
    <source>
        <strain evidence="3 4">DSM 8608</strain>
    </source>
</reference>
<comment type="caution">
    <text evidence="3">The sequence shown here is derived from an EMBL/GenBank/DDBJ whole genome shotgun (WGS) entry which is preliminary data.</text>
</comment>
<evidence type="ECO:0000256" key="1">
    <source>
        <dbReference type="ARBA" id="ARBA00006817"/>
    </source>
</evidence>
<dbReference type="SUPFAM" id="SSF55961">
    <property type="entry name" value="Bet v1-like"/>
    <property type="match status" value="2"/>
</dbReference>
<dbReference type="AlphaFoldDB" id="A0A0M2H8X7"/>
<organism evidence="3 4">
    <name type="scientific">Microbacterium trichothecenolyticum</name>
    <name type="common">Aureobacterium trichothecenolyticum</name>
    <dbReference type="NCBI Taxonomy" id="69370"/>
    <lineage>
        <taxon>Bacteria</taxon>
        <taxon>Bacillati</taxon>
        <taxon>Actinomycetota</taxon>
        <taxon>Actinomycetes</taxon>
        <taxon>Micrococcales</taxon>
        <taxon>Microbacteriaceae</taxon>
        <taxon>Microbacterium</taxon>
    </lineage>
</organism>
<keyword evidence="4" id="KW-1185">Reference proteome</keyword>
<evidence type="ECO:0000259" key="2">
    <source>
        <dbReference type="Pfam" id="PF08327"/>
    </source>
</evidence>
<dbReference type="Gene3D" id="3.30.530.20">
    <property type="match status" value="2"/>
</dbReference>
<evidence type="ECO:0000313" key="3">
    <source>
        <dbReference type="EMBL" id="KJL40426.1"/>
    </source>
</evidence>
<accession>A0A0M2H8X7</accession>
<dbReference type="Proteomes" id="UP000034098">
    <property type="component" value="Unassembled WGS sequence"/>
</dbReference>
<dbReference type="EMBL" id="JYJA01000040">
    <property type="protein sequence ID" value="KJL40426.1"/>
    <property type="molecule type" value="Genomic_DNA"/>
</dbReference>
<dbReference type="InterPro" id="IPR013538">
    <property type="entry name" value="ASHA1/2-like_C"/>
</dbReference>
<feature type="domain" description="Activator of Hsp90 ATPase homologue 1/2-like C-terminal" evidence="2">
    <location>
        <begin position="23"/>
        <end position="159"/>
    </location>
</feature>
<dbReference type="PATRIC" id="fig|69370.6.peg.3822"/>
<comment type="similarity">
    <text evidence="1">Belongs to the AHA1 family.</text>
</comment>
<gene>
    <name evidence="3" type="ORF">RS82_03755</name>
</gene>
<dbReference type="OrthoDB" id="3365660at2"/>
<sequence>MPVTDVTTDPEALTLTLTADFAAPVERLWEAFTDPRQLERFWGPPGYPATFTEFDLTAGGRARYHMTSPKGEEFHGVWEFLEIDGPRTFTALDSFADADGTPLAEMPTSRMVFAFDQTSTGSRLVNTTYFDSAEALEKVVAMGAVEGATMAINQLDRVLDGLRAYAAGKGTQTEILDDTHVRITRLIEGPIDLVWRAHEEPELVQQWLLGPDGWRMSVCEIDGSVGGKYRYQWEPLEGTEGETFGFDGETLLTEAPHRAVTTEHMTGTEFPSTLNDLNLYEEDGATLITLLIEYPDKETRDIVLATGMTDGMEASYGRLEGVLAGV</sequence>
<name>A0A0M2H8X7_MICTR</name>
<proteinExistence type="inferred from homology"/>
<dbReference type="Pfam" id="PF08327">
    <property type="entry name" value="AHSA1"/>
    <property type="match status" value="2"/>
</dbReference>
<dbReference type="RefSeq" id="WP_045302148.1">
    <property type="nucleotide sequence ID" value="NZ_JYJA01000040.1"/>
</dbReference>